<sequence length="44" mass="5299">MIEKEWDGELKGRRNHGRQKNGEENGQRIERKSPEARKRDKMGY</sequence>
<evidence type="ECO:0000313" key="3">
    <source>
        <dbReference type="Proteomes" id="UP000634136"/>
    </source>
</evidence>
<name>A0A834XBE8_9FABA</name>
<accession>A0A834XBE8</accession>
<organism evidence="2 3">
    <name type="scientific">Senna tora</name>
    <dbReference type="NCBI Taxonomy" id="362788"/>
    <lineage>
        <taxon>Eukaryota</taxon>
        <taxon>Viridiplantae</taxon>
        <taxon>Streptophyta</taxon>
        <taxon>Embryophyta</taxon>
        <taxon>Tracheophyta</taxon>
        <taxon>Spermatophyta</taxon>
        <taxon>Magnoliopsida</taxon>
        <taxon>eudicotyledons</taxon>
        <taxon>Gunneridae</taxon>
        <taxon>Pentapetalae</taxon>
        <taxon>rosids</taxon>
        <taxon>fabids</taxon>
        <taxon>Fabales</taxon>
        <taxon>Fabaceae</taxon>
        <taxon>Caesalpinioideae</taxon>
        <taxon>Cassia clade</taxon>
        <taxon>Senna</taxon>
    </lineage>
</organism>
<keyword evidence="3" id="KW-1185">Reference proteome</keyword>
<feature type="region of interest" description="Disordered" evidence="1">
    <location>
        <begin position="1"/>
        <end position="44"/>
    </location>
</feature>
<protein>
    <submittedName>
        <fullName evidence="2">Uncharacterized protein</fullName>
    </submittedName>
</protein>
<gene>
    <name evidence="2" type="ORF">G2W53_004288</name>
</gene>
<comment type="caution">
    <text evidence="2">The sequence shown here is derived from an EMBL/GenBank/DDBJ whole genome shotgun (WGS) entry which is preliminary data.</text>
</comment>
<dbReference type="EMBL" id="JAAIUW010000002">
    <property type="protein sequence ID" value="KAF7841990.1"/>
    <property type="molecule type" value="Genomic_DNA"/>
</dbReference>
<dbReference type="AlphaFoldDB" id="A0A834XBE8"/>
<evidence type="ECO:0000313" key="2">
    <source>
        <dbReference type="EMBL" id="KAF7841990.1"/>
    </source>
</evidence>
<evidence type="ECO:0000256" key="1">
    <source>
        <dbReference type="SAM" id="MobiDB-lite"/>
    </source>
</evidence>
<reference evidence="2" key="1">
    <citation type="submission" date="2020-09" db="EMBL/GenBank/DDBJ databases">
        <title>Genome-Enabled Discovery of Anthraquinone Biosynthesis in Senna tora.</title>
        <authorList>
            <person name="Kang S.-H."/>
            <person name="Pandey R.P."/>
            <person name="Lee C.-M."/>
            <person name="Sim J.-S."/>
            <person name="Jeong J.-T."/>
            <person name="Choi B.-S."/>
            <person name="Jung M."/>
            <person name="Ginzburg D."/>
            <person name="Zhao K."/>
            <person name="Won S.Y."/>
            <person name="Oh T.-J."/>
            <person name="Yu Y."/>
            <person name="Kim N.-H."/>
            <person name="Lee O.R."/>
            <person name="Lee T.-H."/>
            <person name="Bashyal P."/>
            <person name="Kim T.-S."/>
            <person name="Lee W.-H."/>
            <person name="Kawkins C."/>
            <person name="Kim C.-K."/>
            <person name="Kim J.S."/>
            <person name="Ahn B.O."/>
            <person name="Rhee S.Y."/>
            <person name="Sohng J.K."/>
        </authorList>
    </citation>
    <scope>NUCLEOTIDE SEQUENCE</scope>
    <source>
        <tissue evidence="2">Leaf</tissue>
    </source>
</reference>
<proteinExistence type="predicted"/>
<dbReference type="Proteomes" id="UP000634136">
    <property type="component" value="Unassembled WGS sequence"/>
</dbReference>
<feature type="compositionally biased region" description="Basic and acidic residues" evidence="1">
    <location>
        <begin position="1"/>
        <end position="12"/>
    </location>
</feature>
<feature type="compositionally biased region" description="Basic and acidic residues" evidence="1">
    <location>
        <begin position="20"/>
        <end position="44"/>
    </location>
</feature>